<dbReference type="RefSeq" id="WP_377583373.1">
    <property type="nucleotide sequence ID" value="NZ_JBHTKA010000008.1"/>
</dbReference>
<sequence>MTFRILFILLFIPFLSFAQRSIPEHGGMWVHDEANVLSAQTKAELETILKAERDSTSNQIAVLIIPSLEGDALEDYSLRVAEKWKLGQKDKDNGVLLIISINDKLVRIETGYGLEGALTDALSSRINRNEIAPRFRQGDFDGGVKAGVLAIMQAIKGEYKNDAPPPRKKSRKNSPLITLLIIVAIIILASRRRGGGGGGGWSSRGGWIGPIGGFGSGSGSGSWGSGSDFGGGGGFGGGGSSDSW</sequence>
<dbReference type="PANTHER" id="PTHR30373">
    <property type="entry name" value="UPF0603 PROTEIN YGCG"/>
    <property type="match status" value="1"/>
</dbReference>
<protein>
    <submittedName>
        <fullName evidence="3">TPM domain-containing protein</fullName>
    </submittedName>
</protein>
<gene>
    <name evidence="3" type="ORF">ACFQ21_23710</name>
</gene>
<accession>A0ABW3K8D7</accession>
<comment type="caution">
    <text evidence="3">The sequence shown here is derived from an EMBL/GenBank/DDBJ whole genome shotgun (WGS) entry which is preliminary data.</text>
</comment>
<feature type="domain" description="TPM" evidence="2">
    <location>
        <begin position="30"/>
        <end position="153"/>
    </location>
</feature>
<dbReference type="PANTHER" id="PTHR30373:SF2">
    <property type="entry name" value="UPF0603 PROTEIN YGCG"/>
    <property type="match status" value="1"/>
</dbReference>
<evidence type="ECO:0000313" key="4">
    <source>
        <dbReference type="Proteomes" id="UP001597112"/>
    </source>
</evidence>
<dbReference type="Pfam" id="PF04536">
    <property type="entry name" value="TPM_phosphatase"/>
    <property type="match status" value="1"/>
</dbReference>
<dbReference type="Proteomes" id="UP001597112">
    <property type="component" value="Unassembled WGS sequence"/>
</dbReference>
<feature type="region of interest" description="Disordered" evidence="1">
    <location>
        <begin position="218"/>
        <end position="244"/>
    </location>
</feature>
<proteinExistence type="predicted"/>
<evidence type="ECO:0000259" key="2">
    <source>
        <dbReference type="Pfam" id="PF04536"/>
    </source>
</evidence>
<organism evidence="3 4">
    <name type="scientific">Ohtaekwangia kribbensis</name>
    <dbReference type="NCBI Taxonomy" id="688913"/>
    <lineage>
        <taxon>Bacteria</taxon>
        <taxon>Pseudomonadati</taxon>
        <taxon>Bacteroidota</taxon>
        <taxon>Cytophagia</taxon>
        <taxon>Cytophagales</taxon>
        <taxon>Fulvivirgaceae</taxon>
        <taxon>Ohtaekwangia</taxon>
    </lineage>
</organism>
<name>A0ABW3K8D7_9BACT</name>
<evidence type="ECO:0000256" key="1">
    <source>
        <dbReference type="SAM" id="MobiDB-lite"/>
    </source>
</evidence>
<dbReference type="EMBL" id="JBHTKA010000008">
    <property type="protein sequence ID" value="MFD1002353.1"/>
    <property type="molecule type" value="Genomic_DNA"/>
</dbReference>
<dbReference type="Gene3D" id="3.10.310.50">
    <property type="match status" value="1"/>
</dbReference>
<dbReference type="InterPro" id="IPR007621">
    <property type="entry name" value="TPM_dom"/>
</dbReference>
<keyword evidence="4" id="KW-1185">Reference proteome</keyword>
<evidence type="ECO:0000313" key="3">
    <source>
        <dbReference type="EMBL" id="MFD1002353.1"/>
    </source>
</evidence>
<reference evidence="4" key="1">
    <citation type="journal article" date="2019" name="Int. J. Syst. Evol. Microbiol.">
        <title>The Global Catalogue of Microorganisms (GCM) 10K type strain sequencing project: providing services to taxonomists for standard genome sequencing and annotation.</title>
        <authorList>
            <consortium name="The Broad Institute Genomics Platform"/>
            <consortium name="The Broad Institute Genome Sequencing Center for Infectious Disease"/>
            <person name="Wu L."/>
            <person name="Ma J."/>
        </authorList>
    </citation>
    <scope>NUCLEOTIDE SEQUENCE [LARGE SCALE GENOMIC DNA]</scope>
    <source>
        <strain evidence="4">CCUG 58938</strain>
    </source>
</reference>